<sequence length="48" mass="5396">MPLAAVHGTESLRQIIPRTLVGLTYLFTGERKRERKVGNFKCSLLPVV</sequence>
<reference evidence="1" key="1">
    <citation type="submission" date="2014-11" db="EMBL/GenBank/DDBJ databases">
        <authorList>
            <person name="Amaro Gonzalez C."/>
        </authorList>
    </citation>
    <scope>NUCLEOTIDE SEQUENCE</scope>
</reference>
<proteinExistence type="predicted"/>
<dbReference type="AlphaFoldDB" id="A0A0E9V9K2"/>
<name>A0A0E9V9K2_ANGAN</name>
<protein>
    <submittedName>
        <fullName evidence="1">Uncharacterized protein</fullName>
    </submittedName>
</protein>
<accession>A0A0E9V9K2</accession>
<evidence type="ECO:0000313" key="1">
    <source>
        <dbReference type="EMBL" id="JAH74764.1"/>
    </source>
</evidence>
<dbReference type="EMBL" id="GBXM01033813">
    <property type="protein sequence ID" value="JAH74764.1"/>
    <property type="molecule type" value="Transcribed_RNA"/>
</dbReference>
<organism evidence="1">
    <name type="scientific">Anguilla anguilla</name>
    <name type="common">European freshwater eel</name>
    <name type="synonym">Muraena anguilla</name>
    <dbReference type="NCBI Taxonomy" id="7936"/>
    <lineage>
        <taxon>Eukaryota</taxon>
        <taxon>Metazoa</taxon>
        <taxon>Chordata</taxon>
        <taxon>Craniata</taxon>
        <taxon>Vertebrata</taxon>
        <taxon>Euteleostomi</taxon>
        <taxon>Actinopterygii</taxon>
        <taxon>Neopterygii</taxon>
        <taxon>Teleostei</taxon>
        <taxon>Anguilliformes</taxon>
        <taxon>Anguillidae</taxon>
        <taxon>Anguilla</taxon>
    </lineage>
</organism>
<reference evidence="1" key="2">
    <citation type="journal article" date="2015" name="Fish Shellfish Immunol.">
        <title>Early steps in the European eel (Anguilla anguilla)-Vibrio vulnificus interaction in the gills: Role of the RtxA13 toxin.</title>
        <authorList>
            <person name="Callol A."/>
            <person name="Pajuelo D."/>
            <person name="Ebbesson L."/>
            <person name="Teles M."/>
            <person name="MacKenzie S."/>
            <person name="Amaro C."/>
        </authorList>
    </citation>
    <scope>NUCLEOTIDE SEQUENCE</scope>
</reference>